<dbReference type="Gene3D" id="2.60.40.10">
    <property type="entry name" value="Immunoglobulins"/>
    <property type="match status" value="2"/>
</dbReference>
<dbReference type="PANTHER" id="PTHR23279:SF46">
    <property type="entry name" value="DEFECTIVE PROBOSCIS EXTENSION RESPONSE 10, ISOFORM A-RELATED"/>
    <property type="match status" value="1"/>
</dbReference>
<evidence type="ECO:0000313" key="2">
    <source>
        <dbReference type="EMBL" id="ROT85173.1"/>
    </source>
</evidence>
<accession>A0A3R7MT18</accession>
<dbReference type="SMART" id="SM00409">
    <property type="entry name" value="IG"/>
    <property type="match status" value="2"/>
</dbReference>
<protein>
    <submittedName>
        <fullName evidence="2">Putative lachesin-like</fullName>
    </submittedName>
</protein>
<organism evidence="2 3">
    <name type="scientific">Penaeus vannamei</name>
    <name type="common">Whiteleg shrimp</name>
    <name type="synonym">Litopenaeus vannamei</name>
    <dbReference type="NCBI Taxonomy" id="6689"/>
    <lineage>
        <taxon>Eukaryota</taxon>
        <taxon>Metazoa</taxon>
        <taxon>Ecdysozoa</taxon>
        <taxon>Arthropoda</taxon>
        <taxon>Crustacea</taxon>
        <taxon>Multicrustacea</taxon>
        <taxon>Malacostraca</taxon>
        <taxon>Eumalacostraca</taxon>
        <taxon>Eucarida</taxon>
        <taxon>Decapoda</taxon>
        <taxon>Dendrobranchiata</taxon>
        <taxon>Penaeoidea</taxon>
        <taxon>Penaeidae</taxon>
        <taxon>Penaeus</taxon>
    </lineage>
</organism>
<dbReference type="InterPro" id="IPR013783">
    <property type="entry name" value="Ig-like_fold"/>
</dbReference>
<reference evidence="2 3" key="1">
    <citation type="submission" date="2018-04" db="EMBL/GenBank/DDBJ databases">
        <authorList>
            <person name="Zhang X."/>
            <person name="Yuan J."/>
            <person name="Li F."/>
            <person name="Xiang J."/>
        </authorList>
    </citation>
    <scope>NUCLEOTIDE SEQUENCE [LARGE SCALE GENOMIC DNA]</scope>
    <source>
        <tissue evidence="2">Muscle</tissue>
    </source>
</reference>
<dbReference type="GO" id="GO:0050808">
    <property type="term" value="P:synapse organization"/>
    <property type="evidence" value="ECO:0007669"/>
    <property type="project" value="TreeGrafter"/>
</dbReference>
<dbReference type="EMBL" id="QCYY01000413">
    <property type="protein sequence ID" value="ROT85173.1"/>
    <property type="molecule type" value="Genomic_DNA"/>
</dbReference>
<dbReference type="InterPro" id="IPR003599">
    <property type="entry name" value="Ig_sub"/>
</dbReference>
<dbReference type="InterPro" id="IPR037448">
    <property type="entry name" value="Zig-8"/>
</dbReference>
<dbReference type="PANTHER" id="PTHR23279">
    <property type="entry name" value="DEFECTIVE PROBOSCIS EXTENSION RESPONSE DPR -RELATED"/>
    <property type="match status" value="1"/>
</dbReference>
<dbReference type="PROSITE" id="PS50835">
    <property type="entry name" value="IG_LIKE"/>
    <property type="match status" value="1"/>
</dbReference>
<comment type="caution">
    <text evidence="2">The sequence shown here is derived from an EMBL/GenBank/DDBJ whole genome shotgun (WGS) entry which is preliminary data.</text>
</comment>
<sequence length="241" mass="25969">MHGTYQVLEIGIASSFPNAKTAVCHDMQTIRAIPNIPTPPETDDWTLQVQYSQPRDSGTYKCQVNSDPKIVRNVHLTVTDKRLLDSQLYRPPTPADKKAGYGTYILGANERFLQAGSSLSLVCVVTHTLAPPTAVLWYHDTTILDYDSPRGGISLQVEKTGDQTTSRLLLSSVHEEDSGNYTCVPVNAPKASVSVHVNSDELRAAVQQEGVNGATLASPSPGELLQACLVAAALARLASRS</sequence>
<dbReference type="InterPro" id="IPR007110">
    <property type="entry name" value="Ig-like_dom"/>
</dbReference>
<dbReference type="InterPro" id="IPR036179">
    <property type="entry name" value="Ig-like_dom_sf"/>
</dbReference>
<dbReference type="SUPFAM" id="SSF48726">
    <property type="entry name" value="Immunoglobulin"/>
    <property type="match status" value="2"/>
</dbReference>
<feature type="domain" description="Ig-like" evidence="1">
    <location>
        <begin position="92"/>
        <end position="194"/>
    </location>
</feature>
<proteinExistence type="predicted"/>
<dbReference type="Proteomes" id="UP000283509">
    <property type="component" value="Unassembled WGS sequence"/>
</dbReference>
<dbReference type="AlphaFoldDB" id="A0A3R7MT18"/>
<reference evidence="2 3" key="2">
    <citation type="submission" date="2019-01" db="EMBL/GenBank/DDBJ databases">
        <title>The decoding of complex shrimp genome reveals the adaptation for benthos swimmer, frequently molting mechanism and breeding impact on genome.</title>
        <authorList>
            <person name="Sun Y."/>
            <person name="Gao Y."/>
            <person name="Yu Y."/>
        </authorList>
    </citation>
    <scope>NUCLEOTIDE SEQUENCE [LARGE SCALE GENOMIC DNA]</scope>
    <source>
        <tissue evidence="2">Muscle</tissue>
    </source>
</reference>
<evidence type="ECO:0000313" key="3">
    <source>
        <dbReference type="Proteomes" id="UP000283509"/>
    </source>
</evidence>
<dbReference type="SMART" id="SM00408">
    <property type="entry name" value="IGc2"/>
    <property type="match status" value="1"/>
</dbReference>
<dbReference type="GO" id="GO:0032589">
    <property type="term" value="C:neuron projection membrane"/>
    <property type="evidence" value="ECO:0007669"/>
    <property type="project" value="TreeGrafter"/>
</dbReference>
<evidence type="ECO:0000259" key="1">
    <source>
        <dbReference type="PROSITE" id="PS50835"/>
    </source>
</evidence>
<dbReference type="Pfam" id="PF13927">
    <property type="entry name" value="Ig_3"/>
    <property type="match status" value="1"/>
</dbReference>
<dbReference type="OrthoDB" id="5969816at2759"/>
<name>A0A3R7MT18_PENVA</name>
<dbReference type="CDD" id="cd00096">
    <property type="entry name" value="Ig"/>
    <property type="match status" value="1"/>
</dbReference>
<gene>
    <name evidence="2" type="ORF">C7M84_020690</name>
</gene>
<keyword evidence="3" id="KW-1185">Reference proteome</keyword>
<dbReference type="InterPro" id="IPR003598">
    <property type="entry name" value="Ig_sub2"/>
</dbReference>